<evidence type="ECO:0000256" key="5">
    <source>
        <dbReference type="ARBA" id="ARBA00023136"/>
    </source>
</evidence>
<dbReference type="SUPFAM" id="SSF103473">
    <property type="entry name" value="MFS general substrate transporter"/>
    <property type="match status" value="1"/>
</dbReference>
<dbReference type="Gene3D" id="1.20.1250.20">
    <property type="entry name" value="MFS general substrate transporter like domains"/>
    <property type="match status" value="2"/>
</dbReference>
<evidence type="ECO:0000256" key="1">
    <source>
        <dbReference type="ARBA" id="ARBA00004651"/>
    </source>
</evidence>
<dbReference type="RefSeq" id="WP_052205099.1">
    <property type="nucleotide sequence ID" value="NZ_CP012342.1"/>
</dbReference>
<dbReference type="InterPro" id="IPR036259">
    <property type="entry name" value="MFS_trans_sf"/>
</dbReference>
<keyword evidence="5 6" id="KW-0472">Membrane</keyword>
<dbReference type="Pfam" id="PF07690">
    <property type="entry name" value="MFS_1"/>
    <property type="match status" value="1"/>
</dbReference>
<evidence type="ECO:0000256" key="4">
    <source>
        <dbReference type="ARBA" id="ARBA00022989"/>
    </source>
</evidence>
<gene>
    <name evidence="8" type="ORF">AK829_06325</name>
</gene>
<feature type="transmembrane region" description="Helical" evidence="6">
    <location>
        <begin position="234"/>
        <end position="252"/>
    </location>
</feature>
<keyword evidence="4 6" id="KW-1133">Transmembrane helix</keyword>
<feature type="transmembrane region" description="Helical" evidence="6">
    <location>
        <begin position="14"/>
        <end position="33"/>
    </location>
</feature>
<feature type="transmembrane region" description="Helical" evidence="6">
    <location>
        <begin position="351"/>
        <end position="370"/>
    </location>
</feature>
<accession>A0A0K1RBP8</accession>
<evidence type="ECO:0000313" key="8">
    <source>
        <dbReference type="EMBL" id="AKV58850.1"/>
    </source>
</evidence>
<dbReference type="Proteomes" id="UP000060016">
    <property type="component" value="Chromosome"/>
</dbReference>
<dbReference type="GO" id="GO:0022857">
    <property type="term" value="F:transmembrane transporter activity"/>
    <property type="evidence" value="ECO:0007669"/>
    <property type="project" value="InterPro"/>
</dbReference>
<feature type="transmembrane region" description="Helical" evidence="6">
    <location>
        <begin position="321"/>
        <end position="345"/>
    </location>
</feature>
<dbReference type="InterPro" id="IPR020846">
    <property type="entry name" value="MFS_dom"/>
</dbReference>
<evidence type="ECO:0000256" key="6">
    <source>
        <dbReference type="SAM" id="Phobius"/>
    </source>
</evidence>
<dbReference type="InterPro" id="IPR011701">
    <property type="entry name" value="MFS"/>
</dbReference>
<protein>
    <recommendedName>
        <fullName evidence="7">Major facilitator superfamily (MFS) profile domain-containing protein</fullName>
    </recommendedName>
</protein>
<dbReference type="AlphaFoldDB" id="A0A0K1RBP8"/>
<dbReference type="PANTHER" id="PTHR23501">
    <property type="entry name" value="MAJOR FACILITATOR SUPERFAMILY"/>
    <property type="match status" value="1"/>
</dbReference>
<feature type="transmembrane region" description="Helical" evidence="6">
    <location>
        <begin position="264"/>
        <end position="285"/>
    </location>
</feature>
<reference evidence="8 9" key="1">
    <citation type="submission" date="2015-08" db="EMBL/GenBank/DDBJ databases">
        <authorList>
            <person name="Babu N.S."/>
            <person name="Beckwith C.J."/>
            <person name="Beseler K.G."/>
            <person name="Brison A."/>
            <person name="Carone J.V."/>
            <person name="Caskin T.P."/>
            <person name="Diamond M."/>
            <person name="Durham M.E."/>
            <person name="Foxe J.M."/>
            <person name="Go M."/>
            <person name="Henderson B.A."/>
            <person name="Jones I.B."/>
            <person name="McGettigan J.A."/>
            <person name="Micheletti S.J."/>
            <person name="Nasrallah M.E."/>
            <person name="Ortiz D."/>
            <person name="Piller C.R."/>
            <person name="Privatt S.R."/>
            <person name="Schneider S.L."/>
            <person name="Sharp S."/>
            <person name="Smith T.C."/>
            <person name="Stanton J.D."/>
            <person name="Ullery H.E."/>
            <person name="Wilson R.J."/>
            <person name="Serrano M.G."/>
            <person name="Buck G."/>
            <person name="Lee V."/>
            <person name="Wang Y."/>
            <person name="Carvalho R."/>
            <person name="Voegtly L."/>
            <person name="Shi R."/>
            <person name="Duckworth R."/>
            <person name="Johnson A."/>
            <person name="Loviza R."/>
            <person name="Walstead R."/>
            <person name="Shah Z."/>
            <person name="Kiflezghi M."/>
            <person name="Wade K."/>
            <person name="Ball S.L."/>
            <person name="Bradley K.W."/>
            <person name="Asai D.J."/>
            <person name="Bowman C.A."/>
            <person name="Russell D.A."/>
            <person name="Pope W.H."/>
            <person name="Jacobs-Sera D."/>
            <person name="Hendrix R.W."/>
            <person name="Hatfull G.F."/>
        </authorList>
    </citation>
    <scope>NUCLEOTIDE SEQUENCE [LARGE SCALE GENOMIC DNA]</scope>
    <source>
        <strain evidence="8 9">PUDD_83A45</strain>
    </source>
</reference>
<feature type="transmembrane region" description="Helical" evidence="6">
    <location>
        <begin position="165"/>
        <end position="184"/>
    </location>
</feature>
<dbReference type="KEGG" id="crie:AK829_06325"/>
<feature type="transmembrane region" description="Helical" evidence="6">
    <location>
        <begin position="53"/>
        <end position="73"/>
    </location>
</feature>
<evidence type="ECO:0000256" key="3">
    <source>
        <dbReference type="ARBA" id="ARBA00022692"/>
    </source>
</evidence>
<feature type="domain" description="Major facilitator superfamily (MFS) profile" evidence="7">
    <location>
        <begin position="11"/>
        <end position="375"/>
    </location>
</feature>
<dbReference type="PROSITE" id="PS50850">
    <property type="entry name" value="MFS"/>
    <property type="match status" value="1"/>
</dbReference>
<feature type="transmembrane region" description="Helical" evidence="6">
    <location>
        <begin position="80"/>
        <end position="99"/>
    </location>
</feature>
<name>A0A0K1RBP8_9CORY</name>
<feature type="transmembrane region" description="Helical" evidence="6">
    <location>
        <begin position="291"/>
        <end position="314"/>
    </location>
</feature>
<evidence type="ECO:0000256" key="2">
    <source>
        <dbReference type="ARBA" id="ARBA00022448"/>
    </source>
</evidence>
<sequence length="375" mass="39477">MFNGSRSQHLQTQMLYLGGLIGPMASQTLIAMVPDMAVTFGKTVQEASFVVTLYMIPFASLMLFSSALVRYTAPHTVIKWAYALTFIGSLICFLAPTWTMFLSGVLVMSVSNAFTLPILQIILRNTVPAGQLGQALGRYFAMQSLGNCAGPLVAGAASIVNWKLMHVAVMALAGLMVVVGVPASQRIPKSSVKEKVAWGTMIIHILTVLAVGVSIIGMTTVLTIHLQSVFGMPASTRGLVIMVGGLAAFFFAPKIGASVDRYGALKILTACALTGALAVASMAHLPWAVGIAVLWGIAMTSAQGLQTTVSYSVLRTPGGAGFNAVVLSARFFGLALTPLLILPIYLSSVTLGFTVPALVLMVALALQWGASKRPR</sequence>
<feature type="transmembrane region" description="Helical" evidence="6">
    <location>
        <begin position="196"/>
        <end position="222"/>
    </location>
</feature>
<dbReference type="EMBL" id="CP012342">
    <property type="protein sequence ID" value="AKV58850.1"/>
    <property type="molecule type" value="Genomic_DNA"/>
</dbReference>
<dbReference type="GO" id="GO:0005886">
    <property type="term" value="C:plasma membrane"/>
    <property type="evidence" value="ECO:0007669"/>
    <property type="project" value="UniProtKB-SubCell"/>
</dbReference>
<keyword evidence="3 6" id="KW-0812">Transmembrane</keyword>
<evidence type="ECO:0000313" key="9">
    <source>
        <dbReference type="Proteomes" id="UP000060016"/>
    </source>
</evidence>
<keyword evidence="2" id="KW-0813">Transport</keyword>
<comment type="subcellular location">
    <subcellularLocation>
        <location evidence="1">Cell membrane</location>
        <topology evidence="1">Multi-pass membrane protein</topology>
    </subcellularLocation>
</comment>
<organism evidence="8 9">
    <name type="scientific">Corynebacterium riegelii</name>
    <dbReference type="NCBI Taxonomy" id="156976"/>
    <lineage>
        <taxon>Bacteria</taxon>
        <taxon>Bacillati</taxon>
        <taxon>Actinomycetota</taxon>
        <taxon>Actinomycetes</taxon>
        <taxon>Mycobacteriales</taxon>
        <taxon>Corynebacteriaceae</taxon>
        <taxon>Corynebacterium</taxon>
    </lineage>
</organism>
<dbReference type="STRING" id="156976.AK829_06325"/>
<keyword evidence="9" id="KW-1185">Reference proteome</keyword>
<proteinExistence type="predicted"/>
<evidence type="ECO:0000259" key="7">
    <source>
        <dbReference type="PROSITE" id="PS50850"/>
    </source>
</evidence>
<dbReference type="PATRIC" id="fig|156976.3.peg.1258"/>